<evidence type="ECO:0000256" key="3">
    <source>
        <dbReference type="ARBA" id="ARBA00022801"/>
    </source>
</evidence>
<evidence type="ECO:0000256" key="1">
    <source>
        <dbReference type="ARBA" id="ARBA00004370"/>
    </source>
</evidence>
<dbReference type="InterPro" id="IPR027417">
    <property type="entry name" value="P-loop_NTPase"/>
</dbReference>
<accession>A0A235CMF0</accession>
<dbReference type="OrthoDB" id="9816479at2"/>
<dbReference type="InterPro" id="IPR027094">
    <property type="entry name" value="Mitofusin_fam"/>
</dbReference>
<evidence type="ECO:0000256" key="5">
    <source>
        <dbReference type="ARBA" id="ARBA00023136"/>
    </source>
</evidence>
<dbReference type="EMBL" id="NQJF01000002">
    <property type="protein sequence ID" value="OYD25730.1"/>
    <property type="molecule type" value="Genomic_DNA"/>
</dbReference>
<evidence type="ECO:0000313" key="11">
    <source>
        <dbReference type="Proteomes" id="UP000295058"/>
    </source>
</evidence>
<keyword evidence="4" id="KW-0342">GTP-binding</keyword>
<dbReference type="Proteomes" id="UP000243640">
    <property type="component" value="Unassembled WGS sequence"/>
</dbReference>
<keyword evidence="3" id="KW-0378">Hydrolase</keyword>
<protein>
    <submittedName>
        <fullName evidence="9">Dynamin family protein</fullName>
    </submittedName>
</protein>
<evidence type="ECO:0000313" key="9">
    <source>
        <dbReference type="EMBL" id="TDW60266.1"/>
    </source>
</evidence>
<keyword evidence="11" id="KW-1185">Reference proteome</keyword>
<evidence type="ECO:0000313" key="10">
    <source>
        <dbReference type="Proteomes" id="UP000243640"/>
    </source>
</evidence>
<reference evidence="8 10" key="1">
    <citation type="submission" date="2017-08" db="EMBL/GenBank/DDBJ databases">
        <title>Draft Genome Sequence of the Marine Bacterium Oceanimonas baumannii ATCC 700832.</title>
        <authorList>
            <person name="Mcclelland W.D."/>
            <person name="Brennan M.A."/>
            <person name="Trachtenberg A.M."/>
            <person name="Maclea K.S."/>
        </authorList>
    </citation>
    <scope>NUCLEOTIDE SEQUENCE [LARGE SCALE GENOMIC DNA]</scope>
    <source>
        <strain evidence="8 10">ATCC 700832</strain>
    </source>
</reference>
<feature type="coiled-coil region" evidence="6">
    <location>
        <begin position="668"/>
        <end position="695"/>
    </location>
</feature>
<evidence type="ECO:0000313" key="8">
    <source>
        <dbReference type="EMBL" id="OYD25730.1"/>
    </source>
</evidence>
<keyword evidence="5" id="KW-0472">Membrane</keyword>
<dbReference type="Pfam" id="PF00350">
    <property type="entry name" value="Dynamin_N"/>
    <property type="match status" value="1"/>
</dbReference>
<evidence type="ECO:0000256" key="6">
    <source>
        <dbReference type="SAM" id="Coils"/>
    </source>
</evidence>
<name>A0A235CMF0_9GAMM</name>
<keyword evidence="2" id="KW-0547">Nucleotide-binding</keyword>
<dbReference type="PANTHER" id="PTHR10465:SF0">
    <property type="entry name" value="SARCALUMENIN"/>
    <property type="match status" value="1"/>
</dbReference>
<reference evidence="9 11" key="2">
    <citation type="submission" date="2019-03" db="EMBL/GenBank/DDBJ databases">
        <title>Genomic Encyclopedia of Archaeal and Bacterial Type Strains, Phase II (KMG-II): from individual species to whole genera.</title>
        <authorList>
            <person name="Goeker M."/>
        </authorList>
    </citation>
    <scope>NUCLEOTIDE SEQUENCE [LARGE SCALE GENOMIC DNA]</scope>
    <source>
        <strain evidence="9 11">DSM 15594</strain>
    </source>
</reference>
<evidence type="ECO:0000256" key="4">
    <source>
        <dbReference type="ARBA" id="ARBA00023134"/>
    </source>
</evidence>
<dbReference type="InterPro" id="IPR045063">
    <property type="entry name" value="Dynamin_N"/>
</dbReference>
<dbReference type="GO" id="GO:0005525">
    <property type="term" value="F:GTP binding"/>
    <property type="evidence" value="ECO:0007669"/>
    <property type="project" value="UniProtKB-KW"/>
</dbReference>
<sequence length="705" mass="80228">MNINLNDLQNKVTDLCVLFSEQASGFTETESLLDLKQELADKTARFSAEEQCLSIGIMGQVKAGKSTFLNALLFNGEPVLPEAATPKTANLTRITYGEEPRLEVEYYSLEEWQALEKAAAQPGDSAQAKVARELIALAQQNQLNVAQKLQYGNVEPLSAASNEELLTLLNQYVGENGRYTALVKMTHLYLPREELRGYEVVDTPGMNDPIQSRTQKTRDYMAECDVVFFLSRASQFLDQSDMNLLSEQLPGKGVKRMVLVAGQLDATILDDGDNRASLAETEENILTRLGRGAENKIQDLVNQREQRGQTEIAAMLSEMKKPVFASTFAHGFACLPHEKWNQAMHHSHSELTEMAEDKWNNYQFTQQDWLRIGNFATLQKAYEQARADRQPLLDAQRNSIASHTQEQWQHRLQLLKEAVESRHHKLKTGDINSLQQQTQCEQRIGNFDMLLKQHIRQNIQRINQATSELMASLEQQAADYQQVHTQTGTKSIQRSRTVSTSRWYNPFSWGSSETIWYTDYESYQFASSADAAEQVRKYAQRCKQDIEHKFNQLINPSTLKHELKASLINVLDTKSEHFDPQGFRTILDHSIEKLKLPTLELETGNMADMISSRFQGEVKGNDINALRSTLADTLRQVFQRLGQSVRQGENRLCDALKTVSATLASSLTQDLRNELDKLKHDFSQHQQQLEHYSQLLVLIEKNQQL</sequence>
<proteinExistence type="predicted"/>
<evidence type="ECO:0000256" key="2">
    <source>
        <dbReference type="ARBA" id="ARBA00022741"/>
    </source>
</evidence>
<comment type="caution">
    <text evidence="8">The sequence shown here is derived from an EMBL/GenBank/DDBJ whole genome shotgun (WGS) entry which is preliminary data.</text>
</comment>
<dbReference type="AlphaFoldDB" id="A0A235CMF0"/>
<dbReference type="Proteomes" id="UP000295058">
    <property type="component" value="Unassembled WGS sequence"/>
</dbReference>
<comment type="subcellular location">
    <subcellularLocation>
        <location evidence="1">Membrane</location>
    </subcellularLocation>
</comment>
<keyword evidence="6" id="KW-0175">Coiled coil</keyword>
<dbReference type="Gene3D" id="3.40.50.300">
    <property type="entry name" value="P-loop containing nucleotide triphosphate hydrolases"/>
    <property type="match status" value="1"/>
</dbReference>
<feature type="coiled-coil region" evidence="6">
    <location>
        <begin position="456"/>
        <end position="483"/>
    </location>
</feature>
<dbReference type="SUPFAM" id="SSF52540">
    <property type="entry name" value="P-loop containing nucleoside triphosphate hydrolases"/>
    <property type="match status" value="1"/>
</dbReference>
<evidence type="ECO:0000259" key="7">
    <source>
        <dbReference type="Pfam" id="PF00350"/>
    </source>
</evidence>
<feature type="domain" description="Dynamin N-terminal" evidence="7">
    <location>
        <begin position="55"/>
        <end position="258"/>
    </location>
</feature>
<dbReference type="GO" id="GO:0003924">
    <property type="term" value="F:GTPase activity"/>
    <property type="evidence" value="ECO:0007669"/>
    <property type="project" value="InterPro"/>
</dbReference>
<gene>
    <name evidence="8" type="ORF">B6S09_02495</name>
    <name evidence="9" type="ORF">LY04_01262</name>
</gene>
<dbReference type="RefSeq" id="WP_094276920.1">
    <property type="nucleotide sequence ID" value="NZ_NQJF01000002.1"/>
</dbReference>
<organism evidence="8 10">
    <name type="scientific">Oceanimonas baumannii</name>
    <dbReference type="NCBI Taxonomy" id="129578"/>
    <lineage>
        <taxon>Bacteria</taxon>
        <taxon>Pseudomonadati</taxon>
        <taxon>Pseudomonadota</taxon>
        <taxon>Gammaproteobacteria</taxon>
        <taxon>Aeromonadales</taxon>
        <taxon>Aeromonadaceae</taxon>
        <taxon>Oceanimonas</taxon>
    </lineage>
</organism>
<dbReference type="EMBL" id="SODO01000003">
    <property type="protein sequence ID" value="TDW60266.1"/>
    <property type="molecule type" value="Genomic_DNA"/>
</dbReference>
<dbReference type="PANTHER" id="PTHR10465">
    <property type="entry name" value="TRANSMEMBRANE GTPASE FZO1"/>
    <property type="match status" value="1"/>
</dbReference>
<dbReference type="GO" id="GO:0016020">
    <property type="term" value="C:membrane"/>
    <property type="evidence" value="ECO:0007669"/>
    <property type="project" value="UniProtKB-SubCell"/>
</dbReference>